<dbReference type="GO" id="GO:0046872">
    <property type="term" value="F:metal ion binding"/>
    <property type="evidence" value="ECO:0007669"/>
    <property type="project" value="UniProtKB-KW"/>
</dbReference>
<evidence type="ECO:0000256" key="5">
    <source>
        <dbReference type="ARBA" id="ARBA00022723"/>
    </source>
</evidence>
<evidence type="ECO:0000256" key="3">
    <source>
        <dbReference type="ARBA" id="ARBA00022525"/>
    </source>
</evidence>
<dbReference type="PIRSF" id="PIRSF007519">
    <property type="entry name" value="Protease_InhA"/>
    <property type="match status" value="1"/>
</dbReference>
<feature type="region of interest" description="Disordered" evidence="10">
    <location>
        <begin position="167"/>
        <end position="193"/>
    </location>
</feature>
<keyword evidence="8" id="KW-0862">Zinc</keyword>
<dbReference type="SUPFAM" id="SSF55486">
    <property type="entry name" value="Metalloproteases ('zincins'), catalytic domain"/>
    <property type="match status" value="1"/>
</dbReference>
<evidence type="ECO:0000256" key="2">
    <source>
        <dbReference type="ARBA" id="ARBA00004613"/>
    </source>
</evidence>
<evidence type="ECO:0000259" key="11">
    <source>
        <dbReference type="Pfam" id="PF05547"/>
    </source>
</evidence>
<feature type="domain" description="Immune inhibitor A-like metallopeptidase VEG" evidence="12">
    <location>
        <begin position="682"/>
        <end position="838"/>
    </location>
</feature>
<dbReference type="InterPro" id="IPR008757">
    <property type="entry name" value="Peptidase_M6-like_domain"/>
</dbReference>
<dbReference type="EMBL" id="BOMM01000087">
    <property type="protein sequence ID" value="GIE16456.1"/>
    <property type="molecule type" value="Genomic_DNA"/>
</dbReference>
<evidence type="ECO:0000313" key="14">
    <source>
        <dbReference type="Proteomes" id="UP000598174"/>
    </source>
</evidence>
<keyword evidence="3" id="KW-0964">Secreted</keyword>
<dbReference type="NCBIfam" id="TIGR03296">
    <property type="entry name" value="M6dom_TIGR03296"/>
    <property type="match status" value="1"/>
</dbReference>
<dbReference type="InterPro" id="IPR048665">
    <property type="entry name" value="InhA-like_VEG"/>
</dbReference>
<evidence type="ECO:0000256" key="1">
    <source>
        <dbReference type="ARBA" id="ARBA00001947"/>
    </source>
</evidence>
<protein>
    <submittedName>
        <fullName evidence="13">Protease</fullName>
    </submittedName>
</protein>
<dbReference type="Pfam" id="PF20773">
    <property type="entry name" value="InhA-like_MAM"/>
    <property type="match status" value="1"/>
</dbReference>
<evidence type="ECO:0000256" key="4">
    <source>
        <dbReference type="ARBA" id="ARBA00022670"/>
    </source>
</evidence>
<proteinExistence type="predicted"/>
<evidence type="ECO:0000256" key="8">
    <source>
        <dbReference type="ARBA" id="ARBA00022833"/>
    </source>
</evidence>
<dbReference type="PANTHER" id="PTHR13062:SF12">
    <property type="entry name" value="ALPHA-2-MACROGLOBULIN DOMAIN-CONTAINING PROTEIN"/>
    <property type="match status" value="1"/>
</dbReference>
<dbReference type="GO" id="GO:0008237">
    <property type="term" value="F:metallopeptidase activity"/>
    <property type="evidence" value="ECO:0007669"/>
    <property type="project" value="UniProtKB-KW"/>
</dbReference>
<keyword evidence="9" id="KW-0482">Metalloprotease</keyword>
<dbReference type="AlphaFoldDB" id="A0A919ME37"/>
<comment type="subcellular location">
    <subcellularLocation>
        <location evidence="2">Secreted</location>
    </subcellularLocation>
</comment>
<keyword evidence="7" id="KW-0378">Hydrolase</keyword>
<dbReference type="PANTHER" id="PTHR13062">
    <property type="entry name" value="COLLAGENASE"/>
    <property type="match status" value="1"/>
</dbReference>
<dbReference type="Proteomes" id="UP000598174">
    <property type="component" value="Unassembled WGS sequence"/>
</dbReference>
<keyword evidence="4 13" id="KW-0645">Protease</keyword>
<accession>A0A919ME37</accession>
<keyword evidence="14" id="KW-1185">Reference proteome</keyword>
<reference evidence="13" key="1">
    <citation type="submission" date="2021-01" db="EMBL/GenBank/DDBJ databases">
        <title>Whole genome shotgun sequence of Actinoplanes ferrugineus NBRC 15555.</title>
        <authorList>
            <person name="Komaki H."/>
            <person name="Tamura T."/>
        </authorList>
    </citation>
    <scope>NUCLEOTIDE SEQUENCE</scope>
    <source>
        <strain evidence="13">NBRC 15555</strain>
    </source>
</reference>
<comment type="caution">
    <text evidence="13">The sequence shown here is derived from an EMBL/GenBank/DDBJ whole genome shotgun (WGS) entry which is preliminary data.</text>
</comment>
<dbReference type="GO" id="GO:0005576">
    <property type="term" value="C:extracellular region"/>
    <property type="evidence" value="ECO:0007669"/>
    <property type="project" value="UniProtKB-SubCell"/>
</dbReference>
<evidence type="ECO:0000256" key="7">
    <source>
        <dbReference type="ARBA" id="ARBA00022801"/>
    </source>
</evidence>
<dbReference type="GO" id="GO:0006508">
    <property type="term" value="P:proteolysis"/>
    <property type="evidence" value="ECO:0007669"/>
    <property type="project" value="UniProtKB-KW"/>
</dbReference>
<gene>
    <name evidence="13" type="ORF">Afe05nite_82960</name>
</gene>
<organism evidence="13 14">
    <name type="scientific">Paractinoplanes ferrugineus</name>
    <dbReference type="NCBI Taxonomy" id="113564"/>
    <lineage>
        <taxon>Bacteria</taxon>
        <taxon>Bacillati</taxon>
        <taxon>Actinomycetota</taxon>
        <taxon>Actinomycetes</taxon>
        <taxon>Micromonosporales</taxon>
        <taxon>Micromonosporaceae</taxon>
        <taxon>Paractinoplanes</taxon>
    </lineage>
</organism>
<keyword evidence="6" id="KW-0732">Signal</keyword>
<dbReference type="Pfam" id="PF05547">
    <property type="entry name" value="Peptidase_M6"/>
    <property type="match status" value="1"/>
</dbReference>
<keyword evidence="5" id="KW-0479">Metal-binding</keyword>
<evidence type="ECO:0000259" key="12">
    <source>
        <dbReference type="Pfam" id="PF20774"/>
    </source>
</evidence>
<feature type="domain" description="Peptidase M6-like" evidence="11">
    <location>
        <begin position="145"/>
        <end position="468"/>
    </location>
</feature>
<dbReference type="InterPro" id="IPR012300">
    <property type="entry name" value="Pept_M6_InhA"/>
</dbReference>
<evidence type="ECO:0000256" key="6">
    <source>
        <dbReference type="ARBA" id="ARBA00022729"/>
    </source>
</evidence>
<evidence type="ECO:0000256" key="9">
    <source>
        <dbReference type="ARBA" id="ARBA00023049"/>
    </source>
</evidence>
<sequence length="847" mass="92926">MQVIDAYVPRRAVTVHIETGPRPVTPVGPGMTAPGEQSMRKLLAGLLGLSLASGLGVSLGPAAVAAPPAGNTAAEPAERSDELISPLEQKRRALREKGVSDVLSGRAKPEVRNGSTVVKVGQAAGGGAFGGKAKHRGGSPDNRDQYVELARERTDRIFVILAEFGNERDPRFPDQDTDPGTAGPQRFDGPLHNQIPAPDRTADNTTVWQADYTQKHYQDLYFGKGRNVESVKTYYETQSSGRYSVDGTVTDWVKVKYNEARYGRSGDDPADANGDDPEVCSSNVCNTTYDLVRDAANQWVADQLARGRTKAQVVAELKTFDQWDRYDFDGDGDFNEPDGYLDHFQIVHAGGDEADGDPYQGEDAIWSHRAFAYGDDEGDRGPTGNLLGGTEIADTGLWIGDYTIQPENGGLSVFAHEYGHDLGLPDDYNVLAGGNGNNEYWTLMAQSRLNAAGEPLGTRPGDLGAWNKLQLGWLDYETVVAKQKRTLELGPQEYNSDKAQAAVVVLPKKTVTTEFGAPFSGSRQYFSGNADDLRNSMTRRFDLTGTTTPALSLKARYNIEEGFDYLYVRASLDGQRWTALDGTVDGRPFGRDGANPPRPAIDGSTDNRWVDISVPLGAYAGQNVYLQFYYRTDGGFSAGGFFSDDLRVTDGATVLFSDDAEATTSPWTLKGFSTVGTSATGQYDNYYIAGHRTYVSYDRYLKTGPYNFGFLNTKPDWVEHYSYQPGVLISYWDTSQVDNDTNWHPGVGRNLYIDSHPQPFYRMDGLPFSSRIQVYDAPFGLRKADSMTLHINGKASYVRGQPGQPLFDDTQKYFYDELPNHGVKLPAVGVKIRVLAEDGTTARIRIS</sequence>
<comment type="cofactor">
    <cofactor evidence="1">
        <name>Zn(2+)</name>
        <dbReference type="ChEBI" id="CHEBI:29105"/>
    </cofactor>
</comment>
<dbReference type="Pfam" id="PF20774">
    <property type="entry name" value="InhA-like_VEG"/>
    <property type="match status" value="1"/>
</dbReference>
<evidence type="ECO:0000256" key="10">
    <source>
        <dbReference type="SAM" id="MobiDB-lite"/>
    </source>
</evidence>
<evidence type="ECO:0000313" key="13">
    <source>
        <dbReference type="EMBL" id="GIE16456.1"/>
    </source>
</evidence>
<name>A0A919ME37_9ACTN</name>